<feature type="compositionally biased region" description="Low complexity" evidence="1">
    <location>
        <begin position="57"/>
        <end position="66"/>
    </location>
</feature>
<dbReference type="RefSeq" id="WP_306711025.1">
    <property type="nucleotide sequence ID" value="NZ_JAUJFI010000192.1"/>
</dbReference>
<gene>
    <name evidence="3" type="ORF">QSG27_25215</name>
</gene>
<feature type="signal peptide" evidence="2">
    <location>
        <begin position="1"/>
        <end position="31"/>
    </location>
</feature>
<evidence type="ECO:0000313" key="4">
    <source>
        <dbReference type="Proteomes" id="UP001227317"/>
    </source>
</evidence>
<feature type="compositionally biased region" description="Polar residues" evidence="1">
    <location>
        <begin position="67"/>
        <end position="84"/>
    </location>
</feature>
<comment type="caution">
    <text evidence="3">The sequence shown here is derived from an EMBL/GenBank/DDBJ whole genome shotgun (WGS) entry which is preliminary data.</text>
</comment>
<sequence length="91" mass="9280">MFLGSRPIQNRIAARFLSVLLALAPLQPLPAGLAAGTAVLLGPQAAEARAGGGRSSSGGYSRPSVRTPSFSTRSAPSRAPSQSEPRPADKP</sequence>
<feature type="region of interest" description="Disordered" evidence="1">
    <location>
        <begin position="45"/>
        <end position="91"/>
    </location>
</feature>
<evidence type="ECO:0000256" key="2">
    <source>
        <dbReference type="SAM" id="SignalP"/>
    </source>
</evidence>
<evidence type="ECO:0000313" key="3">
    <source>
        <dbReference type="EMBL" id="MDQ2106020.1"/>
    </source>
</evidence>
<keyword evidence="4" id="KW-1185">Reference proteome</keyword>
<proteinExistence type="predicted"/>
<protein>
    <submittedName>
        <fullName evidence="3">Uncharacterized protein</fullName>
    </submittedName>
</protein>
<reference evidence="3 4" key="1">
    <citation type="submission" date="2023-06" db="EMBL/GenBank/DDBJ databases">
        <title>Azospirillum isscasensis sp.nov, a bacterium isolated from rhizosphere soil of rice.</title>
        <authorList>
            <person name="Wang H."/>
        </authorList>
    </citation>
    <scope>NUCLEOTIDE SEQUENCE [LARGE SCALE GENOMIC DNA]</scope>
    <source>
        <strain evidence="3 4">C340-1</strain>
    </source>
</reference>
<accession>A0ABU0WP52</accession>
<dbReference type="EMBL" id="JAUJFI010000192">
    <property type="protein sequence ID" value="MDQ2106020.1"/>
    <property type="molecule type" value="Genomic_DNA"/>
</dbReference>
<dbReference type="Proteomes" id="UP001227317">
    <property type="component" value="Unassembled WGS sequence"/>
</dbReference>
<keyword evidence="2" id="KW-0732">Signal</keyword>
<organism evidence="3 4">
    <name type="scientific">Azospirillum isscasi</name>
    <dbReference type="NCBI Taxonomy" id="3053926"/>
    <lineage>
        <taxon>Bacteria</taxon>
        <taxon>Pseudomonadati</taxon>
        <taxon>Pseudomonadota</taxon>
        <taxon>Alphaproteobacteria</taxon>
        <taxon>Rhodospirillales</taxon>
        <taxon>Azospirillaceae</taxon>
        <taxon>Azospirillum</taxon>
    </lineage>
</organism>
<name>A0ABU0WP52_9PROT</name>
<evidence type="ECO:0000256" key="1">
    <source>
        <dbReference type="SAM" id="MobiDB-lite"/>
    </source>
</evidence>
<feature type="chain" id="PRO_5045803189" evidence="2">
    <location>
        <begin position="32"/>
        <end position="91"/>
    </location>
</feature>